<dbReference type="AlphaFoldDB" id="A7I9V9"/>
<dbReference type="PANTHER" id="PTHR30572">
    <property type="entry name" value="MEMBRANE COMPONENT OF TRANSPORTER-RELATED"/>
    <property type="match status" value="1"/>
</dbReference>
<evidence type="ECO:0000259" key="8">
    <source>
        <dbReference type="Pfam" id="PF02687"/>
    </source>
</evidence>
<dbReference type="Pfam" id="PF12704">
    <property type="entry name" value="MacB_PCD"/>
    <property type="match status" value="1"/>
</dbReference>
<keyword evidence="11" id="KW-1185">Reference proteome</keyword>
<dbReference type="PANTHER" id="PTHR30572:SF4">
    <property type="entry name" value="ABC TRANSPORTER PERMEASE YTRF"/>
    <property type="match status" value="1"/>
</dbReference>
<dbReference type="HOGENOM" id="CLU_055576_0_0_2"/>
<evidence type="ECO:0000256" key="3">
    <source>
        <dbReference type="ARBA" id="ARBA00022692"/>
    </source>
</evidence>
<reference evidence="11" key="1">
    <citation type="journal article" date="2015" name="Microbiology">
        <title>Genome of Methanoregula boonei 6A8 reveals adaptations to oligotrophic peatland environments.</title>
        <authorList>
            <person name="Braeuer S."/>
            <person name="Cadillo-Quiroz H."/>
            <person name="Kyrpides N."/>
            <person name="Woyke T."/>
            <person name="Goodwin L."/>
            <person name="Detter C."/>
            <person name="Podell S."/>
            <person name="Yavitt J.B."/>
            <person name="Zinder S.H."/>
        </authorList>
    </citation>
    <scope>NUCLEOTIDE SEQUENCE [LARGE SCALE GENOMIC DNA]</scope>
    <source>
        <strain evidence="11">DSM 21154 / JCM 14090 / 6A8</strain>
    </source>
</reference>
<evidence type="ECO:0000256" key="5">
    <source>
        <dbReference type="ARBA" id="ARBA00023136"/>
    </source>
</evidence>
<dbReference type="GO" id="GO:0022857">
    <property type="term" value="F:transmembrane transporter activity"/>
    <property type="evidence" value="ECO:0007669"/>
    <property type="project" value="TreeGrafter"/>
</dbReference>
<dbReference type="STRING" id="456442.Mboo_2006"/>
<dbReference type="Pfam" id="PF02687">
    <property type="entry name" value="FtsX"/>
    <property type="match status" value="1"/>
</dbReference>
<feature type="transmembrane region" description="Helical" evidence="7">
    <location>
        <begin position="305"/>
        <end position="335"/>
    </location>
</feature>
<name>A7I9V9_METB6</name>
<dbReference type="eggNOG" id="arCOG02312">
    <property type="taxonomic scope" value="Archaea"/>
</dbReference>
<keyword evidence="4 7" id="KW-1133">Transmembrane helix</keyword>
<dbReference type="RefSeq" id="WP_012107575.1">
    <property type="nucleotide sequence ID" value="NC_009712.1"/>
</dbReference>
<comment type="similarity">
    <text evidence="6">Belongs to the ABC-4 integral membrane protein family.</text>
</comment>
<dbReference type="InterPro" id="IPR003838">
    <property type="entry name" value="ABC3_permease_C"/>
</dbReference>
<dbReference type="GO" id="GO:0005886">
    <property type="term" value="C:plasma membrane"/>
    <property type="evidence" value="ECO:0007669"/>
    <property type="project" value="UniProtKB-SubCell"/>
</dbReference>
<dbReference type="OrthoDB" id="383878at2157"/>
<dbReference type="EMBL" id="CP000780">
    <property type="protein sequence ID" value="ABS56520.1"/>
    <property type="molecule type" value="Genomic_DNA"/>
</dbReference>
<evidence type="ECO:0000313" key="11">
    <source>
        <dbReference type="Proteomes" id="UP000002408"/>
    </source>
</evidence>
<dbReference type="InterPro" id="IPR050250">
    <property type="entry name" value="Macrolide_Exporter_MacB"/>
</dbReference>
<feature type="transmembrane region" description="Helical" evidence="7">
    <location>
        <begin position="355"/>
        <end position="376"/>
    </location>
</feature>
<gene>
    <name evidence="10" type="ordered locus">Mboo_2006</name>
</gene>
<dbReference type="GeneID" id="5411887"/>
<protein>
    <recommendedName>
        <fullName evidence="12">ABC3 transporter permease protein domain-containing protein</fullName>
    </recommendedName>
</protein>
<evidence type="ECO:0000256" key="1">
    <source>
        <dbReference type="ARBA" id="ARBA00004651"/>
    </source>
</evidence>
<comment type="subcellular location">
    <subcellularLocation>
        <location evidence="1">Cell membrane</location>
        <topology evidence="1">Multi-pass membrane protein</topology>
    </subcellularLocation>
</comment>
<feature type="domain" description="MacB-like periplasmic core" evidence="9">
    <location>
        <begin position="21"/>
        <end position="231"/>
    </location>
</feature>
<organism evidence="10 11">
    <name type="scientific">Methanoregula boonei (strain DSM 21154 / JCM 14090 / 6A8)</name>
    <dbReference type="NCBI Taxonomy" id="456442"/>
    <lineage>
        <taxon>Archaea</taxon>
        <taxon>Methanobacteriati</taxon>
        <taxon>Methanobacteriota</taxon>
        <taxon>Stenosarchaea group</taxon>
        <taxon>Methanomicrobia</taxon>
        <taxon>Methanomicrobiales</taxon>
        <taxon>Methanoregulaceae</taxon>
        <taxon>Methanoregula</taxon>
    </lineage>
</organism>
<keyword evidence="5 7" id="KW-0472">Membrane</keyword>
<keyword evidence="3 7" id="KW-0812">Transmembrane</keyword>
<keyword evidence="2" id="KW-1003">Cell membrane</keyword>
<evidence type="ECO:0000313" key="10">
    <source>
        <dbReference type="EMBL" id="ABS56520.1"/>
    </source>
</evidence>
<accession>A7I9V9</accession>
<dbReference type="InterPro" id="IPR025857">
    <property type="entry name" value="MacB_PCD"/>
</dbReference>
<feature type="domain" description="ABC3 transporter permease C-terminal" evidence="8">
    <location>
        <begin position="266"/>
        <end position="375"/>
    </location>
</feature>
<dbReference type="Proteomes" id="UP000002408">
    <property type="component" value="Chromosome"/>
</dbReference>
<evidence type="ECO:0000256" key="7">
    <source>
        <dbReference type="SAM" id="Phobius"/>
    </source>
</evidence>
<evidence type="ECO:0000256" key="2">
    <source>
        <dbReference type="ARBA" id="ARBA00022475"/>
    </source>
</evidence>
<evidence type="ECO:0000256" key="6">
    <source>
        <dbReference type="ARBA" id="ARBA00038076"/>
    </source>
</evidence>
<feature type="transmembrane region" description="Helical" evidence="7">
    <location>
        <begin position="264"/>
        <end position="285"/>
    </location>
</feature>
<dbReference type="KEGG" id="mbn:Mboo_2006"/>
<proteinExistence type="inferred from homology"/>
<sequence precursor="true">MFGLIARSIIHRPVRNGALILAFAFIAASLFSSHYLLAGASDSVKSEIAKLGADIIVVPQEYTADSEAVLLRGEPSTFFFNDSVVPLIRNVSGVQQVEPQIFIATLSASCCSLPVQLIAIDPTQDFTITPWLEANQQKPLGQDEIIVGNKIVPQVGSNLTFYGHTFRIVGKLDPTGTGLDTSIFLRTADAYTMAEESNKTAVKPLVLPKGVASAVLVQVNDAAETTNVSYRIVEQVPGTRVLTSSALVSTVSDQLAGITQILDLSALVATLISLPLIALISLMVVNERRREIGVLRALGATRAMIFRLILGESVIIAAIGGILGIASSWIILILFQGYIAEVTRIPLSMPVISSLGYISALTLIVTVAVGGLAALYPAVRSALIEPYEAIRSGEL</sequence>
<evidence type="ECO:0008006" key="12">
    <source>
        <dbReference type="Google" id="ProtNLM"/>
    </source>
</evidence>
<evidence type="ECO:0000256" key="4">
    <source>
        <dbReference type="ARBA" id="ARBA00022989"/>
    </source>
</evidence>
<evidence type="ECO:0000259" key="9">
    <source>
        <dbReference type="Pfam" id="PF12704"/>
    </source>
</evidence>